<proteinExistence type="predicted"/>
<feature type="domain" description="HTH merR-type" evidence="2">
    <location>
        <begin position="18"/>
        <end position="83"/>
    </location>
</feature>
<reference evidence="3 4" key="1">
    <citation type="submission" date="2020-08" db="EMBL/GenBank/DDBJ databases">
        <title>Acidobacteriota in marine sediments use diverse sulfur dissimilation pathways.</title>
        <authorList>
            <person name="Wasmund K."/>
        </authorList>
    </citation>
    <scope>NUCLEOTIDE SEQUENCE [LARGE SCALE GENOMIC DNA]</scope>
    <source>
        <strain evidence="3">MAG AM3-A</strain>
    </source>
</reference>
<sequence>MTDQIILPDDQDQFKLNEVCKLANVQPYMLRFWGTEFPQLEAEKSGTGQRLYSRDQVELILEIRRLLFDEGLTIAGARKKVSAMEGGGEKPKAEAKKKVEEIVEAEPEEEPKPPKTSTARRKAPKKPAAAKVDKETPTDVQPLLATLKNVRDEVEKILADLKAN</sequence>
<dbReference type="EMBL" id="JACXWA010000037">
    <property type="protein sequence ID" value="MBD3870163.1"/>
    <property type="molecule type" value="Genomic_DNA"/>
</dbReference>
<dbReference type="AlphaFoldDB" id="A0A8J6Y3R3"/>
<evidence type="ECO:0000313" key="3">
    <source>
        <dbReference type="EMBL" id="MBD3870163.1"/>
    </source>
</evidence>
<feature type="region of interest" description="Disordered" evidence="1">
    <location>
        <begin position="80"/>
        <end position="142"/>
    </location>
</feature>
<dbReference type="Proteomes" id="UP000598633">
    <property type="component" value="Unassembled WGS sequence"/>
</dbReference>
<evidence type="ECO:0000259" key="2">
    <source>
        <dbReference type="PROSITE" id="PS50937"/>
    </source>
</evidence>
<evidence type="ECO:0000256" key="1">
    <source>
        <dbReference type="SAM" id="MobiDB-lite"/>
    </source>
</evidence>
<protein>
    <submittedName>
        <fullName evidence="3">MerR family transcriptional regulator</fullName>
    </submittedName>
</protein>
<dbReference type="SUPFAM" id="SSF46955">
    <property type="entry name" value="Putative DNA-binding domain"/>
    <property type="match status" value="1"/>
</dbReference>
<dbReference type="InterPro" id="IPR000551">
    <property type="entry name" value="MerR-type_HTH_dom"/>
</dbReference>
<comment type="caution">
    <text evidence="3">The sequence shown here is derived from an EMBL/GenBank/DDBJ whole genome shotgun (WGS) entry which is preliminary data.</text>
</comment>
<dbReference type="GO" id="GO:0003677">
    <property type="term" value="F:DNA binding"/>
    <property type="evidence" value="ECO:0007669"/>
    <property type="project" value="InterPro"/>
</dbReference>
<dbReference type="InterPro" id="IPR009061">
    <property type="entry name" value="DNA-bd_dom_put_sf"/>
</dbReference>
<gene>
    <name evidence="3" type="ORF">IFJ97_02245</name>
</gene>
<dbReference type="SMART" id="SM00422">
    <property type="entry name" value="HTH_MERR"/>
    <property type="match status" value="1"/>
</dbReference>
<organism evidence="3 4">
    <name type="scientific">Candidatus Sulfomarinibacter kjeldsenii</name>
    <dbReference type="NCBI Taxonomy" id="2885994"/>
    <lineage>
        <taxon>Bacteria</taxon>
        <taxon>Pseudomonadati</taxon>
        <taxon>Acidobacteriota</taxon>
        <taxon>Thermoanaerobaculia</taxon>
        <taxon>Thermoanaerobaculales</taxon>
        <taxon>Candidatus Sulfomarinibacteraceae</taxon>
        <taxon>Candidatus Sulfomarinibacter</taxon>
    </lineage>
</organism>
<dbReference type="PROSITE" id="PS50937">
    <property type="entry name" value="HTH_MERR_2"/>
    <property type="match status" value="1"/>
</dbReference>
<dbReference type="Pfam" id="PF13411">
    <property type="entry name" value="MerR_1"/>
    <property type="match status" value="1"/>
</dbReference>
<dbReference type="GO" id="GO:0006355">
    <property type="term" value="P:regulation of DNA-templated transcription"/>
    <property type="evidence" value="ECO:0007669"/>
    <property type="project" value="InterPro"/>
</dbReference>
<accession>A0A8J6Y3R3</accession>
<name>A0A8J6Y3R3_9BACT</name>
<evidence type="ECO:0000313" key="4">
    <source>
        <dbReference type="Proteomes" id="UP000598633"/>
    </source>
</evidence>
<feature type="compositionally biased region" description="Basic and acidic residues" evidence="1">
    <location>
        <begin position="87"/>
        <end position="101"/>
    </location>
</feature>
<dbReference type="Gene3D" id="1.10.1660.10">
    <property type="match status" value="1"/>
</dbReference>